<reference evidence="2 3" key="1">
    <citation type="submission" date="2019-01" db="EMBL/GenBank/DDBJ databases">
        <title>Insights into ecological role of a new deltaproteobacterial order Candidatus Sinidesulfobacterales (Sva0485) by metagenomics and metatranscriptomics.</title>
        <authorList>
            <person name="Tan S."/>
            <person name="Liu J."/>
            <person name="Fang Y."/>
            <person name="Hedlund B.P."/>
            <person name="Lian Z.H."/>
            <person name="Huang L.Y."/>
            <person name="Li J.T."/>
            <person name="Huang L.N."/>
            <person name="Li W.J."/>
            <person name="Jiang H.C."/>
            <person name="Dong H.L."/>
            <person name="Shu W.S."/>
        </authorList>
    </citation>
    <scope>NUCLEOTIDE SEQUENCE [LARGE SCALE GENOMIC DNA]</scope>
    <source>
        <strain evidence="2">AP3</strain>
    </source>
</reference>
<protein>
    <recommendedName>
        <fullName evidence="4">Prepilin-type N-terminal cleavage/methylation domain-containing protein</fullName>
    </recommendedName>
</protein>
<evidence type="ECO:0000256" key="1">
    <source>
        <dbReference type="SAM" id="Phobius"/>
    </source>
</evidence>
<evidence type="ECO:0000313" key="3">
    <source>
        <dbReference type="Proteomes" id="UP000320813"/>
    </source>
</evidence>
<feature type="transmembrane region" description="Helical" evidence="1">
    <location>
        <begin position="12"/>
        <end position="40"/>
    </location>
</feature>
<organism evidence="2 3">
    <name type="scientific">Candidatus Acidulodesulfobacterium ferriphilum</name>
    <dbReference type="NCBI Taxonomy" id="2597223"/>
    <lineage>
        <taxon>Bacteria</taxon>
        <taxon>Deltaproteobacteria</taxon>
        <taxon>Candidatus Acidulodesulfobacterales</taxon>
        <taxon>Candidatus Acidulodesulfobacterium</taxon>
    </lineage>
</organism>
<evidence type="ECO:0008006" key="4">
    <source>
        <dbReference type="Google" id="ProtNLM"/>
    </source>
</evidence>
<dbReference type="InterPro" id="IPR012902">
    <property type="entry name" value="N_methyl_site"/>
</dbReference>
<gene>
    <name evidence="2" type="ORF">EVJ47_03245</name>
</gene>
<dbReference type="Pfam" id="PF07963">
    <property type="entry name" value="N_methyl"/>
    <property type="match status" value="1"/>
</dbReference>
<name>A0A519BDF4_9DELT</name>
<keyword evidence="1" id="KW-1133">Transmembrane helix</keyword>
<proteinExistence type="predicted"/>
<comment type="caution">
    <text evidence="2">The sequence shown here is derived from an EMBL/GenBank/DDBJ whole genome shotgun (WGS) entry which is preliminary data.</text>
</comment>
<keyword evidence="1" id="KW-0472">Membrane</keyword>
<dbReference type="Proteomes" id="UP000320813">
    <property type="component" value="Unassembled WGS sequence"/>
</dbReference>
<dbReference type="AlphaFoldDB" id="A0A519BDF4"/>
<accession>A0A519BDF4</accession>
<dbReference type="EMBL" id="SGBD01000001">
    <property type="protein sequence ID" value="RZD15300.1"/>
    <property type="molecule type" value="Genomic_DNA"/>
</dbReference>
<sequence>MKICIFKAGNKGASLLEVLIAMVILTVAFLGVMALSISLLNNNALATKINTATSIAQAQVSQLNCLGISGLALAPPNGFGYGGVPLNYTYTVSPTVLNPDTRTTVTTCINPVLTKGDAYVPGEFPTNGGIGITVPYTVTITFAPNPIQPAAVNAQVNVSWQGVRQHVITQYDIIS</sequence>
<evidence type="ECO:0000313" key="2">
    <source>
        <dbReference type="EMBL" id="RZD15300.1"/>
    </source>
</evidence>
<keyword evidence="1" id="KW-0812">Transmembrane</keyword>